<organism evidence="2 3">
    <name type="scientific">Microbacterium candidum</name>
    <dbReference type="NCBI Taxonomy" id="3041922"/>
    <lineage>
        <taxon>Bacteria</taxon>
        <taxon>Bacillati</taxon>
        <taxon>Actinomycetota</taxon>
        <taxon>Actinomycetes</taxon>
        <taxon>Micrococcales</taxon>
        <taxon>Microbacteriaceae</taxon>
        <taxon>Microbacterium</taxon>
    </lineage>
</organism>
<comment type="caution">
    <text evidence="2">The sequence shown here is derived from an EMBL/GenBank/DDBJ whole genome shotgun (WGS) entry which is preliminary data.</text>
</comment>
<dbReference type="Pfam" id="PF13347">
    <property type="entry name" value="MFS_2"/>
    <property type="match status" value="1"/>
</dbReference>
<feature type="transmembrane region" description="Helical" evidence="1">
    <location>
        <begin position="274"/>
        <end position="291"/>
    </location>
</feature>
<sequence length="454" mass="48419">MSLVARIRDRRIAGAPARAQTVAFGASSFPIQLMSQTFAAFVVYFYVSHLAVPAGWVAAAMIVHAVLNAALNPLVGAISDRHRTAWGRRVPWIGIGIIPLVVAFSLIWMPPALPTAGLIAWFVVVVAVYDLAFVAVVLNASALFPEIFRTTSERTRGNVPRQIFGIVGMIIGTALAPLLYDNLGWPAMALLLGLVCLGMLVWSFAGGMIERADETTRDAATMSWRDQLRYTLANRAFVTYVLGSLFVQTSIAIIIATVPFYIHYSLHLPDSDGSILLGAIFLAAIPSLIGWSALARRTSPRTALLWTVAVFGVAALGYAFTSGIAAAAVVSLALGVGVGGLLQLLEVVLSQVIDADAQRTGLRREGIYFGVNGFIVRGSVVFQAIVTAVVLGATGFDATLKGPQPDAVDSGIRLMIAVIPLGFTVLAWLCFRAFPIRGQVVVEPDAEAVEDRVD</sequence>
<dbReference type="Proteomes" id="UP001235064">
    <property type="component" value="Unassembled WGS sequence"/>
</dbReference>
<proteinExistence type="predicted"/>
<dbReference type="PANTHER" id="PTHR11328">
    <property type="entry name" value="MAJOR FACILITATOR SUPERFAMILY DOMAIN-CONTAINING PROTEIN"/>
    <property type="match status" value="1"/>
</dbReference>
<evidence type="ECO:0000256" key="1">
    <source>
        <dbReference type="SAM" id="Phobius"/>
    </source>
</evidence>
<name>A0ABT7N492_9MICO</name>
<reference evidence="2 3" key="1">
    <citation type="submission" date="2023-06" db="EMBL/GenBank/DDBJ databases">
        <title>Microbacterium sp. nov., isolated from a waste landfill.</title>
        <authorList>
            <person name="Wen W."/>
        </authorList>
    </citation>
    <scope>NUCLEOTIDE SEQUENCE [LARGE SCALE GENOMIC DNA]</scope>
    <source>
        <strain evidence="2 3">ASV49</strain>
    </source>
</reference>
<feature type="transmembrane region" description="Helical" evidence="1">
    <location>
        <begin position="90"/>
        <end position="113"/>
    </location>
</feature>
<gene>
    <name evidence="2" type="ORF">QSV35_19460</name>
</gene>
<feature type="transmembrane region" description="Helical" evidence="1">
    <location>
        <begin position="53"/>
        <end position="78"/>
    </location>
</feature>
<dbReference type="SUPFAM" id="SSF103473">
    <property type="entry name" value="MFS general substrate transporter"/>
    <property type="match status" value="1"/>
</dbReference>
<feature type="transmembrane region" description="Helical" evidence="1">
    <location>
        <begin position="411"/>
        <end position="431"/>
    </location>
</feature>
<dbReference type="EMBL" id="JASXSZ010000009">
    <property type="protein sequence ID" value="MDL9981513.1"/>
    <property type="molecule type" value="Genomic_DNA"/>
</dbReference>
<feature type="transmembrane region" description="Helical" evidence="1">
    <location>
        <begin position="237"/>
        <end position="262"/>
    </location>
</feature>
<feature type="transmembrane region" description="Helical" evidence="1">
    <location>
        <begin position="303"/>
        <end position="320"/>
    </location>
</feature>
<keyword evidence="3" id="KW-1185">Reference proteome</keyword>
<feature type="transmembrane region" description="Helical" evidence="1">
    <location>
        <begin position="119"/>
        <end position="142"/>
    </location>
</feature>
<feature type="transmembrane region" description="Helical" evidence="1">
    <location>
        <begin position="326"/>
        <end position="345"/>
    </location>
</feature>
<feature type="transmembrane region" description="Helical" evidence="1">
    <location>
        <begin position="21"/>
        <end position="47"/>
    </location>
</feature>
<keyword evidence="1" id="KW-1133">Transmembrane helix</keyword>
<feature type="transmembrane region" description="Helical" evidence="1">
    <location>
        <begin position="186"/>
        <end position="205"/>
    </location>
</feature>
<protein>
    <submittedName>
        <fullName evidence="2">MFS transporter</fullName>
    </submittedName>
</protein>
<keyword evidence="1" id="KW-0812">Transmembrane</keyword>
<evidence type="ECO:0000313" key="2">
    <source>
        <dbReference type="EMBL" id="MDL9981513.1"/>
    </source>
</evidence>
<feature type="transmembrane region" description="Helical" evidence="1">
    <location>
        <begin position="163"/>
        <end position="180"/>
    </location>
</feature>
<dbReference type="InterPro" id="IPR039672">
    <property type="entry name" value="MFS_2"/>
</dbReference>
<evidence type="ECO:0000313" key="3">
    <source>
        <dbReference type="Proteomes" id="UP001235064"/>
    </source>
</evidence>
<dbReference type="Gene3D" id="1.20.1250.20">
    <property type="entry name" value="MFS general substrate transporter like domains"/>
    <property type="match status" value="2"/>
</dbReference>
<feature type="transmembrane region" description="Helical" evidence="1">
    <location>
        <begin position="366"/>
        <end position="391"/>
    </location>
</feature>
<keyword evidence="1" id="KW-0472">Membrane</keyword>
<dbReference type="RefSeq" id="WP_286290650.1">
    <property type="nucleotide sequence ID" value="NZ_JASXSZ010000009.1"/>
</dbReference>
<dbReference type="PANTHER" id="PTHR11328:SF24">
    <property type="entry name" value="MAJOR FACILITATOR SUPERFAMILY (MFS) PROFILE DOMAIN-CONTAINING PROTEIN"/>
    <property type="match status" value="1"/>
</dbReference>
<dbReference type="InterPro" id="IPR036259">
    <property type="entry name" value="MFS_trans_sf"/>
</dbReference>
<accession>A0ABT7N492</accession>